<sequence length="80" mass="9901">MRRVRYSNAKPILKSEYVYCGKKRNLPRINRIICEQKCSEYKPGKYLECPHYSDWYYKYYEKELEVLEPKRKRGERKDAD</sequence>
<gene>
    <name evidence="1" type="ORF">LCGC14_2634750</name>
</gene>
<comment type="caution">
    <text evidence="1">The sequence shown here is derived from an EMBL/GenBank/DDBJ whole genome shotgun (WGS) entry which is preliminary data.</text>
</comment>
<evidence type="ECO:0000313" key="1">
    <source>
        <dbReference type="EMBL" id="KKK99237.1"/>
    </source>
</evidence>
<reference evidence="1" key="1">
    <citation type="journal article" date="2015" name="Nature">
        <title>Complex archaea that bridge the gap between prokaryotes and eukaryotes.</title>
        <authorList>
            <person name="Spang A."/>
            <person name="Saw J.H."/>
            <person name="Jorgensen S.L."/>
            <person name="Zaremba-Niedzwiedzka K."/>
            <person name="Martijn J."/>
            <person name="Lind A.E."/>
            <person name="van Eijk R."/>
            <person name="Schleper C."/>
            <person name="Guy L."/>
            <person name="Ettema T.J."/>
        </authorList>
    </citation>
    <scope>NUCLEOTIDE SEQUENCE</scope>
</reference>
<proteinExistence type="predicted"/>
<accession>A0A0F8ZZ37</accession>
<organism evidence="1">
    <name type="scientific">marine sediment metagenome</name>
    <dbReference type="NCBI Taxonomy" id="412755"/>
    <lineage>
        <taxon>unclassified sequences</taxon>
        <taxon>metagenomes</taxon>
        <taxon>ecological metagenomes</taxon>
    </lineage>
</organism>
<name>A0A0F8ZZ37_9ZZZZ</name>
<protein>
    <submittedName>
        <fullName evidence="1">Uncharacterized protein</fullName>
    </submittedName>
</protein>
<feature type="non-terminal residue" evidence="1">
    <location>
        <position position="1"/>
    </location>
</feature>
<dbReference type="EMBL" id="LAZR01045288">
    <property type="protein sequence ID" value="KKK99237.1"/>
    <property type="molecule type" value="Genomic_DNA"/>
</dbReference>
<dbReference type="AlphaFoldDB" id="A0A0F8ZZ37"/>